<evidence type="ECO:0000256" key="8">
    <source>
        <dbReference type="PROSITE-ProRule" id="PRU00094"/>
    </source>
</evidence>
<organism evidence="10 11">
    <name type="scientific">Caenorhabditis tropicalis</name>
    <dbReference type="NCBI Taxonomy" id="1561998"/>
    <lineage>
        <taxon>Eukaryota</taxon>
        <taxon>Metazoa</taxon>
        <taxon>Ecdysozoa</taxon>
        <taxon>Nematoda</taxon>
        <taxon>Chromadorea</taxon>
        <taxon>Rhabditida</taxon>
        <taxon>Rhabditina</taxon>
        <taxon>Rhabditomorpha</taxon>
        <taxon>Rhabditoidea</taxon>
        <taxon>Rhabditidae</taxon>
        <taxon>Peloderinae</taxon>
        <taxon>Caenorhabditis</taxon>
    </lineage>
</organism>
<evidence type="ECO:0000256" key="7">
    <source>
        <dbReference type="ARBA" id="ARBA00023242"/>
    </source>
</evidence>
<evidence type="ECO:0000256" key="4">
    <source>
        <dbReference type="ARBA" id="ARBA00022833"/>
    </source>
</evidence>
<dbReference type="GO" id="GO:0000122">
    <property type="term" value="P:negative regulation of transcription by RNA polymerase II"/>
    <property type="evidence" value="ECO:0007669"/>
    <property type="project" value="TreeGrafter"/>
</dbReference>
<feature type="domain" description="GATA-type" evidence="9">
    <location>
        <begin position="113"/>
        <end position="167"/>
    </location>
</feature>
<keyword evidence="6" id="KW-0804">Transcription</keyword>
<dbReference type="GO" id="GO:0045944">
    <property type="term" value="P:positive regulation of transcription by RNA polymerase II"/>
    <property type="evidence" value="ECO:0007669"/>
    <property type="project" value="TreeGrafter"/>
</dbReference>
<dbReference type="InterPro" id="IPR000679">
    <property type="entry name" value="Znf_GATA"/>
</dbReference>
<dbReference type="GO" id="GO:0005634">
    <property type="term" value="C:nucleus"/>
    <property type="evidence" value="ECO:0007669"/>
    <property type="project" value="UniProtKB-SubCell"/>
</dbReference>
<dbReference type="InterPro" id="IPR013088">
    <property type="entry name" value="Znf_NHR/GATA"/>
</dbReference>
<dbReference type="SMART" id="SM00401">
    <property type="entry name" value="ZnF_GATA"/>
    <property type="match status" value="1"/>
</dbReference>
<evidence type="ECO:0000256" key="1">
    <source>
        <dbReference type="ARBA" id="ARBA00004123"/>
    </source>
</evidence>
<evidence type="ECO:0000313" key="10">
    <source>
        <dbReference type="Proteomes" id="UP000095282"/>
    </source>
</evidence>
<keyword evidence="2" id="KW-0479">Metal-binding</keyword>
<dbReference type="AlphaFoldDB" id="A0A1I7T2Q3"/>
<dbReference type="PRINTS" id="PR00619">
    <property type="entry name" value="GATAZNFINGER"/>
</dbReference>
<dbReference type="STRING" id="1561998.A0A1I7T2Q3"/>
<dbReference type="WBParaSite" id="Csp11.Scaffold481.g1852.t1">
    <property type="protein sequence ID" value="Csp11.Scaffold481.g1852.t1"/>
    <property type="gene ID" value="Csp11.Scaffold481.g1852"/>
</dbReference>
<keyword evidence="4" id="KW-0862">Zinc</keyword>
<keyword evidence="3 8" id="KW-0863">Zinc-finger</keyword>
<evidence type="ECO:0000256" key="3">
    <source>
        <dbReference type="ARBA" id="ARBA00022771"/>
    </source>
</evidence>
<dbReference type="InterPro" id="IPR039355">
    <property type="entry name" value="Transcription_factor_GATA"/>
</dbReference>
<keyword evidence="5" id="KW-0805">Transcription regulation</keyword>
<evidence type="ECO:0000313" key="11">
    <source>
        <dbReference type="WBParaSite" id="Csp11.Scaffold481.g1852.t1"/>
    </source>
</evidence>
<dbReference type="GO" id="GO:0008270">
    <property type="term" value="F:zinc ion binding"/>
    <property type="evidence" value="ECO:0007669"/>
    <property type="project" value="UniProtKB-KW"/>
</dbReference>
<dbReference type="Pfam" id="PF00320">
    <property type="entry name" value="GATA"/>
    <property type="match status" value="1"/>
</dbReference>
<keyword evidence="7" id="KW-0539">Nucleus</keyword>
<reference evidence="11" key="1">
    <citation type="submission" date="2016-11" db="UniProtKB">
        <authorList>
            <consortium name="WormBaseParasite"/>
        </authorList>
    </citation>
    <scope>IDENTIFICATION</scope>
</reference>
<accession>A0A1I7T2Q3</accession>
<dbReference type="CDD" id="cd00202">
    <property type="entry name" value="ZnF_GATA"/>
    <property type="match status" value="1"/>
</dbReference>
<proteinExistence type="predicted"/>
<evidence type="ECO:0000256" key="2">
    <source>
        <dbReference type="ARBA" id="ARBA00022723"/>
    </source>
</evidence>
<comment type="subcellular location">
    <subcellularLocation>
        <location evidence="1">Nucleus</location>
    </subcellularLocation>
</comment>
<keyword evidence="10" id="KW-1185">Reference proteome</keyword>
<evidence type="ECO:0000256" key="5">
    <source>
        <dbReference type="ARBA" id="ARBA00023015"/>
    </source>
</evidence>
<sequence length="184" mass="21369">MPNEMFFQDGNFQYVQAAPVDQNQMVFNQFQGENQMMVPQVNYLMDQPFGNNMEYYGAAQPNCQYAAMDYGQIGQMVPQQNNENMFDYNFEAAPAPAPRKRRSPKTGVQKVAMHANTSCINCGCRETKLWRRNEKGEPECNPCNLYERFKGTKRPAHLWNKPTIKRRRRPVAQVNEAPQVKEDF</sequence>
<name>A0A1I7T2Q3_9PELO</name>
<dbReference type="GO" id="GO:0000981">
    <property type="term" value="F:DNA-binding transcription factor activity, RNA polymerase II-specific"/>
    <property type="evidence" value="ECO:0007669"/>
    <property type="project" value="TreeGrafter"/>
</dbReference>
<dbReference type="Proteomes" id="UP000095282">
    <property type="component" value="Unplaced"/>
</dbReference>
<dbReference type="PANTHER" id="PTHR10071:SF336">
    <property type="entry name" value="GATA-TYPE DOMAIN-CONTAINING PROTEIN"/>
    <property type="match status" value="1"/>
</dbReference>
<dbReference type="eggNOG" id="KOG1601">
    <property type="taxonomic scope" value="Eukaryota"/>
</dbReference>
<dbReference type="PANTHER" id="PTHR10071">
    <property type="entry name" value="TRANSCRIPTION FACTOR GATA FAMILY MEMBER"/>
    <property type="match status" value="1"/>
</dbReference>
<dbReference type="PROSITE" id="PS50114">
    <property type="entry name" value="GATA_ZN_FINGER_2"/>
    <property type="match status" value="1"/>
</dbReference>
<evidence type="ECO:0000259" key="9">
    <source>
        <dbReference type="PROSITE" id="PS50114"/>
    </source>
</evidence>
<dbReference type="GO" id="GO:0000978">
    <property type="term" value="F:RNA polymerase II cis-regulatory region sequence-specific DNA binding"/>
    <property type="evidence" value="ECO:0007669"/>
    <property type="project" value="TreeGrafter"/>
</dbReference>
<protein>
    <submittedName>
        <fullName evidence="11">GATA-type domain-containing protein</fullName>
    </submittedName>
</protein>
<evidence type="ECO:0000256" key="6">
    <source>
        <dbReference type="ARBA" id="ARBA00023163"/>
    </source>
</evidence>
<dbReference type="Gene3D" id="3.30.50.10">
    <property type="entry name" value="Erythroid Transcription Factor GATA-1, subunit A"/>
    <property type="match status" value="1"/>
</dbReference>
<dbReference type="GO" id="GO:0045165">
    <property type="term" value="P:cell fate commitment"/>
    <property type="evidence" value="ECO:0007669"/>
    <property type="project" value="TreeGrafter"/>
</dbReference>
<dbReference type="SUPFAM" id="SSF57716">
    <property type="entry name" value="Glucocorticoid receptor-like (DNA-binding domain)"/>
    <property type="match status" value="1"/>
</dbReference>